<dbReference type="PANTHER" id="PTHR43668:SF2">
    <property type="entry name" value="ALLANTOINASE"/>
    <property type="match status" value="1"/>
</dbReference>
<keyword evidence="4" id="KW-0479">Metal-binding</keyword>
<evidence type="ECO:0000256" key="3">
    <source>
        <dbReference type="ARBA" id="ARBA00010286"/>
    </source>
</evidence>
<dbReference type="InterPro" id="IPR011059">
    <property type="entry name" value="Metal-dep_hydrolase_composite"/>
</dbReference>
<protein>
    <submittedName>
        <fullName evidence="7">Dihydroorotase</fullName>
    </submittedName>
</protein>
<evidence type="ECO:0000256" key="1">
    <source>
        <dbReference type="ARBA" id="ARBA00001947"/>
    </source>
</evidence>
<comment type="function">
    <text evidence="2">Catalyzes the reversible cyclization of carbamoyl aspartate to dihydroorotate.</text>
</comment>
<dbReference type="PATRIC" id="fig|1618446.3.peg.1162"/>
<dbReference type="GO" id="GO:0046872">
    <property type="term" value="F:metal ion binding"/>
    <property type="evidence" value="ECO:0007669"/>
    <property type="project" value="UniProtKB-KW"/>
</dbReference>
<dbReference type="InterPro" id="IPR006680">
    <property type="entry name" value="Amidohydro-rel"/>
</dbReference>
<dbReference type="STRING" id="1618446.UV61_C0011G0013"/>
<dbReference type="InterPro" id="IPR032466">
    <property type="entry name" value="Metal_Hydrolase"/>
</dbReference>
<name>A0A0G1CKM1_9BACT</name>
<dbReference type="AlphaFoldDB" id="A0A0G1CKM1"/>
<evidence type="ECO:0000256" key="2">
    <source>
        <dbReference type="ARBA" id="ARBA00002368"/>
    </source>
</evidence>
<keyword evidence="5" id="KW-0378">Hydrolase</keyword>
<dbReference type="GO" id="GO:0005737">
    <property type="term" value="C:cytoplasm"/>
    <property type="evidence" value="ECO:0007669"/>
    <property type="project" value="TreeGrafter"/>
</dbReference>
<sequence>MSLIHFPGLIDVHVHLRDPGATHKEDFATGSIAALAGGFTYILDMPNNPTPTITLDRLEEKILLSKQKAKCDIGFHFGTDGNNTDTFAEAAKNPHVFGLKIYCNHTTGTLLIEDKEKLDNIFSAWNFEKPILVHAEQMQLEHTIFLAEKYKRRLHVCHIALASEVEMVQKAKEKGLSISAGVTPHHLFLTVEDTKTPPNLPFVKGEERRGSFMTMKPLLGNQQDQDALWKGLLDGTIDLVESDHAPHTLQEKSGEKPMFGVPELETTLGLLLKSVHNKKIALEQVKQFLYDRPKNIFHIPDQKDTYIEFEPEKPYILKKENLKTKCGWSPFENWELYGKVEKVTFSTISYTTENNNISETIIKRRKTKLNVS</sequence>
<evidence type="ECO:0000259" key="6">
    <source>
        <dbReference type="Pfam" id="PF01979"/>
    </source>
</evidence>
<dbReference type="Proteomes" id="UP000034050">
    <property type="component" value="Unassembled WGS sequence"/>
</dbReference>
<dbReference type="InterPro" id="IPR002195">
    <property type="entry name" value="Dihydroorotase_CS"/>
</dbReference>
<dbReference type="PROSITE" id="PS00482">
    <property type="entry name" value="DIHYDROOROTASE_1"/>
    <property type="match status" value="1"/>
</dbReference>
<dbReference type="InterPro" id="IPR050138">
    <property type="entry name" value="DHOase/Allantoinase_Hydrolase"/>
</dbReference>
<gene>
    <name evidence="7" type="ORF">UV61_C0011G0013</name>
</gene>
<organism evidence="7 8">
    <name type="scientific">Candidatus Gottesmanbacteria bacterium GW2011_GWB1_43_11</name>
    <dbReference type="NCBI Taxonomy" id="1618446"/>
    <lineage>
        <taxon>Bacteria</taxon>
        <taxon>Candidatus Gottesmaniibacteriota</taxon>
    </lineage>
</organism>
<dbReference type="PANTHER" id="PTHR43668">
    <property type="entry name" value="ALLANTOINASE"/>
    <property type="match status" value="1"/>
</dbReference>
<evidence type="ECO:0000256" key="5">
    <source>
        <dbReference type="ARBA" id="ARBA00022801"/>
    </source>
</evidence>
<accession>A0A0G1CKM1</accession>
<proteinExistence type="inferred from homology"/>
<dbReference type="EMBL" id="LCFD01000011">
    <property type="protein sequence ID" value="KKS86365.1"/>
    <property type="molecule type" value="Genomic_DNA"/>
</dbReference>
<reference evidence="7 8" key="1">
    <citation type="journal article" date="2015" name="Nature">
        <title>rRNA introns, odd ribosomes, and small enigmatic genomes across a large radiation of phyla.</title>
        <authorList>
            <person name="Brown C.T."/>
            <person name="Hug L.A."/>
            <person name="Thomas B.C."/>
            <person name="Sharon I."/>
            <person name="Castelle C.J."/>
            <person name="Singh A."/>
            <person name="Wilkins M.J."/>
            <person name="Williams K.H."/>
            <person name="Banfield J.F."/>
        </authorList>
    </citation>
    <scope>NUCLEOTIDE SEQUENCE [LARGE SCALE GENOMIC DNA]</scope>
</reference>
<evidence type="ECO:0000256" key="4">
    <source>
        <dbReference type="ARBA" id="ARBA00022723"/>
    </source>
</evidence>
<comment type="cofactor">
    <cofactor evidence="1">
        <name>Zn(2+)</name>
        <dbReference type="ChEBI" id="CHEBI:29105"/>
    </cofactor>
</comment>
<feature type="domain" description="Amidohydrolase-related" evidence="6">
    <location>
        <begin position="6"/>
        <end position="173"/>
    </location>
</feature>
<comment type="caution">
    <text evidence="7">The sequence shown here is derived from an EMBL/GenBank/DDBJ whole genome shotgun (WGS) entry which is preliminary data.</text>
</comment>
<evidence type="ECO:0000313" key="7">
    <source>
        <dbReference type="EMBL" id="KKS86365.1"/>
    </source>
</evidence>
<dbReference type="GO" id="GO:0004038">
    <property type="term" value="F:allantoinase activity"/>
    <property type="evidence" value="ECO:0007669"/>
    <property type="project" value="TreeGrafter"/>
</dbReference>
<dbReference type="SUPFAM" id="SSF51556">
    <property type="entry name" value="Metallo-dependent hydrolases"/>
    <property type="match status" value="1"/>
</dbReference>
<dbReference type="GO" id="GO:0006145">
    <property type="term" value="P:purine nucleobase catabolic process"/>
    <property type="evidence" value="ECO:0007669"/>
    <property type="project" value="TreeGrafter"/>
</dbReference>
<comment type="similarity">
    <text evidence="3">Belongs to the metallo-dependent hydrolases superfamily. DHOase family. Class I DHOase subfamily.</text>
</comment>
<evidence type="ECO:0000313" key="8">
    <source>
        <dbReference type="Proteomes" id="UP000034050"/>
    </source>
</evidence>
<dbReference type="Pfam" id="PF01979">
    <property type="entry name" value="Amidohydro_1"/>
    <property type="match status" value="1"/>
</dbReference>
<dbReference type="Gene3D" id="3.20.20.140">
    <property type="entry name" value="Metal-dependent hydrolases"/>
    <property type="match status" value="1"/>
</dbReference>
<dbReference type="SUPFAM" id="SSF51338">
    <property type="entry name" value="Composite domain of metallo-dependent hydrolases"/>
    <property type="match status" value="1"/>
</dbReference>